<reference evidence="2" key="1">
    <citation type="submission" date="2023-06" db="EMBL/GenBank/DDBJ databases">
        <authorList>
            <consortium name="Lawrence Berkeley National Laboratory"/>
            <person name="Ahrendt S."/>
            <person name="Sahu N."/>
            <person name="Indic B."/>
            <person name="Wong-Bajracharya J."/>
            <person name="Merenyi Z."/>
            <person name="Ke H.-M."/>
            <person name="Monk M."/>
            <person name="Kocsube S."/>
            <person name="Drula E."/>
            <person name="Lipzen A."/>
            <person name="Balint B."/>
            <person name="Henrissat B."/>
            <person name="Andreopoulos B."/>
            <person name="Martin F.M."/>
            <person name="Harder C.B."/>
            <person name="Rigling D."/>
            <person name="Ford K.L."/>
            <person name="Foster G.D."/>
            <person name="Pangilinan J."/>
            <person name="Papanicolaou A."/>
            <person name="Barry K."/>
            <person name="LaButti K."/>
            <person name="Viragh M."/>
            <person name="Koriabine M."/>
            <person name="Yan M."/>
            <person name="Riley R."/>
            <person name="Champramary S."/>
            <person name="Plett K.L."/>
            <person name="Tsai I.J."/>
            <person name="Slot J."/>
            <person name="Sipos G."/>
            <person name="Plett J."/>
            <person name="Nagy L.G."/>
            <person name="Grigoriev I.V."/>
        </authorList>
    </citation>
    <scope>NUCLEOTIDE SEQUENCE</scope>
    <source>
        <strain evidence="2">HWK02</strain>
    </source>
</reference>
<gene>
    <name evidence="2" type="ORF">EDD18DRAFT_1107629</name>
</gene>
<evidence type="ECO:0000313" key="3">
    <source>
        <dbReference type="Proteomes" id="UP001175228"/>
    </source>
</evidence>
<accession>A0AA39Q2M9</accession>
<sequence>MAFSDDGCRTTRSNSNSHCMEYRESSLLHALLDVMQRCFQWRGGISCRKFTTGHTEEMGGLTGDRRGSGMNVRSGRVFMYWRPVPSSPTTGSSMLGRKVGKHATAYQLLRLVPIAQLPLSPTQSKKVIAKDLTSCGSEMAPCFTKKSLLPEGPNALRSDVQTTAVNRWYHKNDDHHSQRREPKGQWSTLPPYGLNMSRSVKEKEFQQCRQIHRDREVALKRERLGSSQTPVNVYRLKQGMILNARSKIVAFTFVTVVHLRRPAYLNGDVTSTRRQELLGPEARGMDYVLRSHRADCSCIQHDNDSLILSWWVTDRSVNVKICPSPECVVPAQQTVDTIRIGWRGTDGRSRGSQFRFIFPEKNRG</sequence>
<keyword evidence="3" id="KW-1185">Reference proteome</keyword>
<evidence type="ECO:0000313" key="2">
    <source>
        <dbReference type="EMBL" id="KAK0494134.1"/>
    </source>
</evidence>
<dbReference type="AlphaFoldDB" id="A0AA39Q2M9"/>
<evidence type="ECO:0000256" key="1">
    <source>
        <dbReference type="SAM" id="MobiDB-lite"/>
    </source>
</evidence>
<organism evidence="2 3">
    <name type="scientific">Armillaria luteobubalina</name>
    <dbReference type="NCBI Taxonomy" id="153913"/>
    <lineage>
        <taxon>Eukaryota</taxon>
        <taxon>Fungi</taxon>
        <taxon>Dikarya</taxon>
        <taxon>Basidiomycota</taxon>
        <taxon>Agaricomycotina</taxon>
        <taxon>Agaricomycetes</taxon>
        <taxon>Agaricomycetidae</taxon>
        <taxon>Agaricales</taxon>
        <taxon>Marasmiineae</taxon>
        <taxon>Physalacriaceae</taxon>
        <taxon>Armillaria</taxon>
    </lineage>
</organism>
<feature type="region of interest" description="Disordered" evidence="1">
    <location>
        <begin position="172"/>
        <end position="192"/>
    </location>
</feature>
<feature type="compositionally biased region" description="Basic and acidic residues" evidence="1">
    <location>
        <begin position="172"/>
        <end position="183"/>
    </location>
</feature>
<protein>
    <submittedName>
        <fullName evidence="2">Uncharacterized protein</fullName>
    </submittedName>
</protein>
<dbReference type="Proteomes" id="UP001175228">
    <property type="component" value="Unassembled WGS sequence"/>
</dbReference>
<dbReference type="EMBL" id="JAUEPU010000022">
    <property type="protein sequence ID" value="KAK0494134.1"/>
    <property type="molecule type" value="Genomic_DNA"/>
</dbReference>
<name>A0AA39Q2M9_9AGAR</name>
<proteinExistence type="predicted"/>
<comment type="caution">
    <text evidence="2">The sequence shown here is derived from an EMBL/GenBank/DDBJ whole genome shotgun (WGS) entry which is preliminary data.</text>
</comment>